<name>W4LBN9_9BACT</name>
<keyword evidence="1" id="KW-0004">4Fe-4S</keyword>
<dbReference type="InterPro" id="IPR036249">
    <property type="entry name" value="Thioredoxin-like_sf"/>
</dbReference>
<keyword evidence="2" id="KW-0479">Metal-binding</keyword>
<dbReference type="GO" id="GO:0046872">
    <property type="term" value="F:metal ion binding"/>
    <property type="evidence" value="ECO:0007669"/>
    <property type="project" value="UniProtKB-KW"/>
</dbReference>
<evidence type="ECO:0000313" key="6">
    <source>
        <dbReference type="EMBL" id="ETW95513.1"/>
    </source>
</evidence>
<dbReference type="CDD" id="cd03064">
    <property type="entry name" value="TRX_Fd_NuoE"/>
    <property type="match status" value="1"/>
</dbReference>
<keyword evidence="4" id="KW-0411">Iron-sulfur</keyword>
<reference evidence="6 7" key="1">
    <citation type="journal article" date="2014" name="Nature">
        <title>An environmental bacterial taxon with a large and distinct metabolic repertoire.</title>
        <authorList>
            <person name="Wilson M.C."/>
            <person name="Mori T."/>
            <person name="Ruckert C."/>
            <person name="Uria A.R."/>
            <person name="Helf M.J."/>
            <person name="Takada K."/>
            <person name="Gernert C."/>
            <person name="Steffens U.A."/>
            <person name="Heycke N."/>
            <person name="Schmitt S."/>
            <person name="Rinke C."/>
            <person name="Helfrich E.J."/>
            <person name="Brachmann A.O."/>
            <person name="Gurgui C."/>
            <person name="Wakimoto T."/>
            <person name="Kracht M."/>
            <person name="Crusemann M."/>
            <person name="Hentschel U."/>
            <person name="Abe I."/>
            <person name="Matsunaga S."/>
            <person name="Kalinowski J."/>
            <person name="Takeyama H."/>
            <person name="Piel J."/>
        </authorList>
    </citation>
    <scope>NUCLEOTIDE SEQUENCE [LARGE SCALE GENOMIC DNA]</scope>
    <source>
        <strain evidence="7">TSY2</strain>
    </source>
</reference>
<evidence type="ECO:0000256" key="4">
    <source>
        <dbReference type="ARBA" id="ARBA00023014"/>
    </source>
</evidence>
<dbReference type="InterPro" id="IPR037225">
    <property type="entry name" value="Nuo51_FMN-bd_sf"/>
</dbReference>
<feature type="non-terminal residue" evidence="6">
    <location>
        <position position="287"/>
    </location>
</feature>
<evidence type="ECO:0000256" key="2">
    <source>
        <dbReference type="ARBA" id="ARBA00022723"/>
    </source>
</evidence>
<dbReference type="Gene3D" id="3.40.50.11540">
    <property type="entry name" value="NADH-ubiquinone oxidoreductase 51kDa subunit"/>
    <property type="match status" value="1"/>
</dbReference>
<dbReference type="SUPFAM" id="SSF142019">
    <property type="entry name" value="Nqo1 FMN-binding domain-like"/>
    <property type="match status" value="1"/>
</dbReference>
<dbReference type="GO" id="GO:0051539">
    <property type="term" value="F:4 iron, 4 sulfur cluster binding"/>
    <property type="evidence" value="ECO:0007669"/>
    <property type="project" value="UniProtKB-KW"/>
</dbReference>
<keyword evidence="3" id="KW-0408">Iron</keyword>
<dbReference type="Proteomes" id="UP000019140">
    <property type="component" value="Unassembled WGS sequence"/>
</dbReference>
<dbReference type="PANTHER" id="PTHR43578">
    <property type="entry name" value="NADH-QUINONE OXIDOREDUCTASE SUBUNIT F"/>
    <property type="match status" value="1"/>
</dbReference>
<protein>
    <recommendedName>
        <fullName evidence="5">NADH-ubiquinone oxidoreductase 51kDa subunit FMN-binding domain-containing protein</fullName>
    </recommendedName>
</protein>
<dbReference type="HOGENOM" id="CLU_073802_0_0_7"/>
<dbReference type="Gene3D" id="1.10.10.1590">
    <property type="entry name" value="NADH-quinone oxidoreductase subunit E"/>
    <property type="match status" value="1"/>
</dbReference>
<dbReference type="Gene3D" id="3.40.30.10">
    <property type="entry name" value="Glutaredoxin"/>
    <property type="match status" value="1"/>
</dbReference>
<dbReference type="AlphaFoldDB" id="W4LBN9"/>
<dbReference type="InterPro" id="IPR042128">
    <property type="entry name" value="NuoE_dom"/>
</dbReference>
<evidence type="ECO:0000256" key="3">
    <source>
        <dbReference type="ARBA" id="ARBA00023004"/>
    </source>
</evidence>
<dbReference type="InterPro" id="IPR011538">
    <property type="entry name" value="Nuo51_FMN-bd"/>
</dbReference>
<sequence>MIIHALHAIQEEHGYLPAEALQNLSRDINEPLYRLYGLASFYPHFRLAPPPSTQIRVCRDFSCHLRGATDLYDIVCTAAEASPLGDVEVTPTSCLGQCEEAPAITINDRPYTKMSAQRITALLDTLASERTLRQQRLTPIDTTFQCNPYQGEPRYEALRRFVEDGDAQAVIDALKQSGLRGMGGAGFPTGVKWELVRNTVSDVKYVICNADESEPGTSKDRFILQHMPDLLLEGMALAALLAGAQKSIIYIRHEYGREREQLQKLIRRRQHEGFLGDSLFDSDHRVE</sequence>
<dbReference type="Pfam" id="PF01257">
    <property type="entry name" value="2Fe-2S_thioredx"/>
    <property type="match status" value="1"/>
</dbReference>
<dbReference type="EMBL" id="AZHX01002306">
    <property type="protein sequence ID" value="ETW95513.1"/>
    <property type="molecule type" value="Genomic_DNA"/>
</dbReference>
<dbReference type="InterPro" id="IPR041921">
    <property type="entry name" value="NuoE_N"/>
</dbReference>
<comment type="caution">
    <text evidence="6">The sequence shown here is derived from an EMBL/GenBank/DDBJ whole genome shotgun (WGS) entry which is preliminary data.</text>
</comment>
<organism evidence="6 7">
    <name type="scientific">Candidatus Entotheonella gemina</name>
    <dbReference type="NCBI Taxonomy" id="1429439"/>
    <lineage>
        <taxon>Bacteria</taxon>
        <taxon>Pseudomonadati</taxon>
        <taxon>Nitrospinota/Tectimicrobiota group</taxon>
        <taxon>Candidatus Tectimicrobiota</taxon>
        <taxon>Candidatus Entotheonellia</taxon>
        <taxon>Candidatus Entotheonellales</taxon>
        <taxon>Candidatus Entotheonellaceae</taxon>
        <taxon>Candidatus Entotheonella</taxon>
    </lineage>
</organism>
<evidence type="ECO:0000313" key="7">
    <source>
        <dbReference type="Proteomes" id="UP000019140"/>
    </source>
</evidence>
<accession>W4LBN9</accession>
<evidence type="ECO:0000259" key="5">
    <source>
        <dbReference type="Pfam" id="PF01512"/>
    </source>
</evidence>
<dbReference type="PANTHER" id="PTHR43578:SF3">
    <property type="entry name" value="NADH-QUINONE OXIDOREDUCTASE SUBUNIT F"/>
    <property type="match status" value="1"/>
</dbReference>
<keyword evidence="7" id="KW-1185">Reference proteome</keyword>
<dbReference type="Pfam" id="PF01512">
    <property type="entry name" value="Complex1_51K"/>
    <property type="match status" value="1"/>
</dbReference>
<evidence type="ECO:0000256" key="1">
    <source>
        <dbReference type="ARBA" id="ARBA00022485"/>
    </source>
</evidence>
<dbReference type="SUPFAM" id="SSF52833">
    <property type="entry name" value="Thioredoxin-like"/>
    <property type="match status" value="1"/>
</dbReference>
<feature type="domain" description="NADH-ubiquinone oxidoreductase 51kDa subunit FMN-binding" evidence="5">
    <location>
        <begin position="175"/>
        <end position="272"/>
    </location>
</feature>
<gene>
    <name evidence="6" type="ORF">ETSY2_48020</name>
</gene>
<proteinExistence type="predicted"/>